<keyword evidence="3" id="KW-1185">Reference proteome</keyword>
<comment type="caution">
    <text evidence="2">The sequence shown here is derived from an EMBL/GenBank/DDBJ whole genome shotgun (WGS) entry which is preliminary data.</text>
</comment>
<accession>A0ABQ1VYP4</accession>
<dbReference type="RefSeq" id="WP_188500221.1">
    <property type="nucleotide sequence ID" value="NZ_BMFP01000001.1"/>
</dbReference>
<gene>
    <name evidence="2" type="ORF">GCM10011323_08250</name>
</gene>
<evidence type="ECO:0000313" key="2">
    <source>
        <dbReference type="EMBL" id="GGG05913.1"/>
    </source>
</evidence>
<proteinExistence type="predicted"/>
<feature type="signal peptide" evidence="1">
    <location>
        <begin position="1"/>
        <end position="20"/>
    </location>
</feature>
<name>A0ABQ1VYP4_9BACT</name>
<dbReference type="Proteomes" id="UP000634043">
    <property type="component" value="Unassembled WGS sequence"/>
</dbReference>
<dbReference type="EMBL" id="BMFP01000001">
    <property type="protein sequence ID" value="GGG05913.1"/>
    <property type="molecule type" value="Genomic_DNA"/>
</dbReference>
<sequence>MKAKLLLTFACCLMMQCLFAQKKAYEQGDLFIHAGTSLGYYGYGFAGSRSGAFIPVTASIEKGIHESISVGPYVGYASWKYSHYGYDYKWNFTSVGARATYHAVPLINEALGASISEEKLDLYGTLLVGLEFRTFSGDEDFPGSYANGTNFFIGPVLGVKYKFNETIGVYFEGGRGAFGFGTLGVSVNL</sequence>
<organism evidence="2 3">
    <name type="scientific">Pontibacter amylolyticus</name>
    <dbReference type="NCBI Taxonomy" id="1424080"/>
    <lineage>
        <taxon>Bacteria</taxon>
        <taxon>Pseudomonadati</taxon>
        <taxon>Bacteroidota</taxon>
        <taxon>Cytophagia</taxon>
        <taxon>Cytophagales</taxon>
        <taxon>Hymenobacteraceae</taxon>
        <taxon>Pontibacter</taxon>
    </lineage>
</organism>
<evidence type="ECO:0000313" key="3">
    <source>
        <dbReference type="Proteomes" id="UP000634043"/>
    </source>
</evidence>
<evidence type="ECO:0008006" key="4">
    <source>
        <dbReference type="Google" id="ProtNLM"/>
    </source>
</evidence>
<keyword evidence="1" id="KW-0732">Signal</keyword>
<protein>
    <recommendedName>
        <fullName evidence="4">Outer membrane protein beta-barrel domain-containing protein</fullName>
    </recommendedName>
</protein>
<evidence type="ECO:0000256" key="1">
    <source>
        <dbReference type="SAM" id="SignalP"/>
    </source>
</evidence>
<feature type="chain" id="PRO_5045636364" description="Outer membrane protein beta-barrel domain-containing protein" evidence="1">
    <location>
        <begin position="21"/>
        <end position="189"/>
    </location>
</feature>
<reference evidence="3" key="1">
    <citation type="journal article" date="2019" name="Int. J. Syst. Evol. Microbiol.">
        <title>The Global Catalogue of Microorganisms (GCM) 10K type strain sequencing project: providing services to taxonomists for standard genome sequencing and annotation.</title>
        <authorList>
            <consortium name="The Broad Institute Genomics Platform"/>
            <consortium name="The Broad Institute Genome Sequencing Center for Infectious Disease"/>
            <person name="Wu L."/>
            <person name="Ma J."/>
        </authorList>
    </citation>
    <scope>NUCLEOTIDE SEQUENCE [LARGE SCALE GENOMIC DNA]</scope>
    <source>
        <strain evidence="3">CGMCC 1.12749</strain>
    </source>
</reference>